<dbReference type="InterPro" id="IPR000415">
    <property type="entry name" value="Nitroreductase-like"/>
</dbReference>
<sequence length="265" mass="30384">MLMTNFLQKRKSVRDFKNKKIPADVLAKIKENMKVIDNLDAMAKFYLFENGSIIYKGLDGKAGYNGVMIEAPHYIGLEFNKDSEVNILKSGYLLEKLNTEIVNLDLDTCWITVFEVDDKAKKSLFGENGANIDYLIAIGYGKKKKLFDLAVTQERLSVEEIVSKGSLSEPITAEFLENRGLFDLFSSIRYAPSHKNFQPWRFMIKDESVYAYMVKKDGEDKASLIDMGIILFYFEEMAKTIGISHKWNIELEDKGEYIQVGNFKL</sequence>
<organism evidence="5 6">
    <name type="scientific">Peptoniphilus lacrimalis</name>
    <dbReference type="NCBI Taxonomy" id="33031"/>
    <lineage>
        <taxon>Bacteria</taxon>
        <taxon>Bacillati</taxon>
        <taxon>Bacillota</taxon>
        <taxon>Tissierellia</taxon>
        <taxon>Tissierellales</taxon>
        <taxon>Peptoniphilaceae</taxon>
        <taxon>Peptoniphilus</taxon>
    </lineage>
</organism>
<reference evidence="5 6" key="1">
    <citation type="submission" date="2018-06" db="EMBL/GenBank/DDBJ databases">
        <authorList>
            <consortium name="Pathogen Informatics"/>
            <person name="Doyle S."/>
        </authorList>
    </citation>
    <scope>NUCLEOTIDE SEQUENCE [LARGE SCALE GENOMIC DNA]</scope>
    <source>
        <strain evidence="5 6">NCTC13149</strain>
    </source>
</reference>
<dbReference type="STRING" id="1122949.GCA_000378725_01106"/>
<evidence type="ECO:0000256" key="2">
    <source>
        <dbReference type="ARBA" id="ARBA00022643"/>
    </source>
</evidence>
<dbReference type="RefSeq" id="WP_019034858.1">
    <property type="nucleotide sequence ID" value="NZ_UGSZ01000001.1"/>
</dbReference>
<dbReference type="PANTHER" id="PTHR23026:SF90">
    <property type="entry name" value="IODOTYROSINE DEIODINASE 1"/>
    <property type="match status" value="1"/>
</dbReference>
<dbReference type="GO" id="GO:0016491">
    <property type="term" value="F:oxidoreductase activity"/>
    <property type="evidence" value="ECO:0007669"/>
    <property type="project" value="UniProtKB-KW"/>
</dbReference>
<evidence type="ECO:0000256" key="3">
    <source>
        <dbReference type="ARBA" id="ARBA00023002"/>
    </source>
</evidence>
<keyword evidence="2" id="KW-0288">FMN</keyword>
<feature type="domain" description="Putative nitroreductase TM1586" evidence="4">
    <location>
        <begin position="6"/>
        <end position="238"/>
    </location>
</feature>
<dbReference type="AlphaFoldDB" id="A0A379C764"/>
<dbReference type="Gene3D" id="3.40.109.30">
    <property type="entry name" value="putative nitroreductase (tm1586), domain 2"/>
    <property type="match status" value="1"/>
</dbReference>
<keyword evidence="3" id="KW-0560">Oxidoreductase</keyword>
<dbReference type="CDD" id="cd02062">
    <property type="entry name" value="Nitro_FMN_reductase"/>
    <property type="match status" value="1"/>
</dbReference>
<evidence type="ECO:0000259" key="4">
    <source>
        <dbReference type="Pfam" id="PF14512"/>
    </source>
</evidence>
<evidence type="ECO:0000313" key="6">
    <source>
        <dbReference type="Proteomes" id="UP000255517"/>
    </source>
</evidence>
<dbReference type="InterPro" id="IPR029478">
    <property type="entry name" value="TM1586_NiRdase"/>
</dbReference>
<dbReference type="Proteomes" id="UP000255517">
    <property type="component" value="Unassembled WGS sequence"/>
</dbReference>
<dbReference type="EMBL" id="UGSZ01000001">
    <property type="protein sequence ID" value="SUB57525.1"/>
    <property type="molecule type" value="Genomic_DNA"/>
</dbReference>
<dbReference type="Gene3D" id="3.40.109.10">
    <property type="entry name" value="NADH Oxidase"/>
    <property type="match status" value="1"/>
</dbReference>
<evidence type="ECO:0000256" key="1">
    <source>
        <dbReference type="ARBA" id="ARBA00022630"/>
    </source>
</evidence>
<keyword evidence="1" id="KW-0285">Flavoprotein</keyword>
<proteinExistence type="predicted"/>
<evidence type="ECO:0000313" key="5">
    <source>
        <dbReference type="EMBL" id="SUB57525.1"/>
    </source>
</evidence>
<dbReference type="Pfam" id="PF14512">
    <property type="entry name" value="TM1586_NiRdase"/>
    <property type="match status" value="1"/>
</dbReference>
<dbReference type="InterPro" id="IPR050627">
    <property type="entry name" value="Nitroreductase/BluB"/>
</dbReference>
<gene>
    <name evidence="5" type="ORF">NCTC13149_01368</name>
</gene>
<name>A0A379C764_9FIRM</name>
<dbReference type="SUPFAM" id="SSF55469">
    <property type="entry name" value="FMN-dependent nitroreductase-like"/>
    <property type="match status" value="2"/>
</dbReference>
<dbReference type="PANTHER" id="PTHR23026">
    <property type="entry name" value="NADPH NITROREDUCTASE"/>
    <property type="match status" value="1"/>
</dbReference>
<accession>A0A379C764</accession>
<protein>
    <submittedName>
        <fullName evidence="5">Nitroreductase family</fullName>
    </submittedName>
</protein>
<dbReference type="OrthoDB" id="9814075at2"/>